<comment type="caution">
    <text evidence="1">The sequence shown here is derived from an EMBL/GenBank/DDBJ whole genome shotgun (WGS) entry which is preliminary data.</text>
</comment>
<protein>
    <submittedName>
        <fullName evidence="1">Uncharacterized protein</fullName>
    </submittedName>
</protein>
<evidence type="ECO:0000313" key="1">
    <source>
        <dbReference type="EMBL" id="MCW3710108.1"/>
    </source>
</evidence>
<name>A0ABD4U761_9BURK</name>
<reference evidence="1 2" key="2">
    <citation type="journal article" date="2017" name="Front. Microbiol.">
        <title>Genomics Reveals a Unique Clone of Burkholderia cenocepacia Harboring an Actively Excising Novel Genomic Island.</title>
        <authorList>
            <person name="Patil P.P."/>
            <person name="Mali S."/>
            <person name="Midha S."/>
            <person name="Gautam V."/>
            <person name="Dash L."/>
            <person name="Kumar S."/>
            <person name="Shastri J."/>
            <person name="Singhal L."/>
            <person name="Patil P.B."/>
        </authorList>
    </citation>
    <scope>NUCLEOTIDE SEQUENCE [LARGE SCALE GENOMIC DNA]</scope>
    <source>
        <strain evidence="1 2">BC-19</strain>
    </source>
</reference>
<evidence type="ECO:0000313" key="2">
    <source>
        <dbReference type="Proteomes" id="UP000191686"/>
    </source>
</evidence>
<dbReference type="Proteomes" id="UP000191686">
    <property type="component" value="Unassembled WGS sequence"/>
</dbReference>
<dbReference type="AlphaFoldDB" id="A0ABD4U761"/>
<sequence>MKIIVYSPHSACSATAGVPRLTPGGPSGVTIPRIVAGYCSERCRARQLLDDFLIDNLRHVPMAGQCAAGNINIFNI</sequence>
<reference evidence="1 2" key="1">
    <citation type="journal article" date="2017" name="Front. Microbiol.">
        <title>Genomics reveals a unique clone of Burkholderia cenocepacia harbouring an actively excising novel genomic island.</title>
        <authorList>
            <person name="Patil P."/>
            <person name="Mali S."/>
            <person name="Midha S."/>
            <person name="Gautam V."/>
            <person name="Dash L."/>
            <person name="Kumar S."/>
            <person name="Shastri J."/>
            <person name="Singhal L."/>
            <person name="Patil P.B."/>
        </authorList>
    </citation>
    <scope>NUCLEOTIDE SEQUENCE [LARGE SCALE GENOMIC DNA]</scope>
    <source>
        <strain evidence="1 2">BC-19</strain>
    </source>
</reference>
<organism evidence="1 2">
    <name type="scientific">Burkholderia cenocepacia</name>
    <dbReference type="NCBI Taxonomy" id="95486"/>
    <lineage>
        <taxon>Bacteria</taxon>
        <taxon>Pseudomonadati</taxon>
        <taxon>Pseudomonadota</taxon>
        <taxon>Betaproteobacteria</taxon>
        <taxon>Burkholderiales</taxon>
        <taxon>Burkholderiaceae</taxon>
        <taxon>Burkholderia</taxon>
        <taxon>Burkholderia cepacia complex</taxon>
    </lineage>
</organism>
<proteinExistence type="predicted"/>
<gene>
    <name evidence="1" type="ORF">UE95_002315</name>
</gene>
<dbReference type="RefSeq" id="WP_179148637.1">
    <property type="nucleotide sequence ID" value="NZ_CAJPCX010000015.1"/>
</dbReference>
<dbReference type="EMBL" id="JYMX02000001">
    <property type="protein sequence ID" value="MCW3710108.1"/>
    <property type="molecule type" value="Genomic_DNA"/>
</dbReference>
<accession>A0ABD4U761</accession>